<dbReference type="Pfam" id="PF00027">
    <property type="entry name" value="cNMP_binding"/>
    <property type="match status" value="1"/>
</dbReference>
<gene>
    <name evidence="3" type="ORF">CcCBS67573_g02220</name>
</gene>
<dbReference type="STRING" id="246404.A0A507FME8"/>
<dbReference type="CDD" id="cd00038">
    <property type="entry name" value="CAP_ED"/>
    <property type="match status" value="1"/>
</dbReference>
<dbReference type="PANTHER" id="PTHR23011:SF28">
    <property type="entry name" value="CYCLIC NUCLEOTIDE-BINDING DOMAIN CONTAINING PROTEIN"/>
    <property type="match status" value="1"/>
</dbReference>
<accession>A0A507FME8</accession>
<evidence type="ECO:0000313" key="4">
    <source>
        <dbReference type="Proteomes" id="UP000320333"/>
    </source>
</evidence>
<sequence length="831" mass="92515">MSLDTVSAEHRSRECVHLPPVAPITVPSISFIMKKHSLASRSSSTASLTPHTELMPRINNASRLGSNLSKSGLGLNQYNSCTGILNIPGSQTLANDLTDKSLRLLGSANTLSKSSLSIGNLRALSVGDLNKRTLAASRSLYKLEKELSCSSRQPSRFEKSLTCDDSPRSSQCDSVFASQASNSQTTFSESVHSSAASSSSDFEDPFDFDANLLKGVVEYRRSSFNAQSISSRQPSVDAAAADAQFKMQMQTPSMRSRASSSANDKSIMEAFQKSNTRRRSSLQQSLMDHKRIIMTAVTESERQQHNDWRDSNRDSIARILEQDPRQQQSNDTNPAAATVQAPRRIAASNTAGRPSNAMETLKDRMSRRTVVTVKQLAKQAKKKQRIRKLWKWAIDKVVRMAQATSAISTKTYFDSQANLDMIMMSAPERTTKITRKKQFQLADLGFKLESYKVTSKPGGSAKIMSSLMKLPENRNEDDIRWINIFLSSLPALKKYSPPLRKSLSRVIQYSRFGSGRIILKQGHPAQHFYIIISGDVEVTKIADKRTYWICALGAGDIFGDTALINGGSYRTASVRATSDIELLWITKEDFEDMLESDTKKVLDDRKRFMAANSLLCQLSGEALSSLAETAITYEIPAETTIFTEGDTAAFIYLICEGECRITKVLDFEKFKPSARQNAYSLLAPTFAVTTDASDNPERVSKLARCAKVGEGDMFGAASALSTSGAPNQVATIGSICNIESLIKFPFSLVSCTHVKYLGLNKHSFMRELIQKPDLVKESVRRHLELMKLLNTGTRLHDLFLEHRTWERYKLEVIANLRENLKEETRRRRLCL</sequence>
<dbReference type="InterPro" id="IPR000595">
    <property type="entry name" value="cNMP-bd_dom"/>
</dbReference>
<dbReference type="Proteomes" id="UP000320333">
    <property type="component" value="Unassembled WGS sequence"/>
</dbReference>
<comment type="caution">
    <text evidence="3">The sequence shown here is derived from an EMBL/GenBank/DDBJ whole genome shotgun (WGS) entry which is preliminary data.</text>
</comment>
<name>A0A507FME8_9FUNG</name>
<dbReference type="OrthoDB" id="417078at2759"/>
<proteinExistence type="predicted"/>
<dbReference type="InterPro" id="IPR014710">
    <property type="entry name" value="RmlC-like_jellyroll"/>
</dbReference>
<feature type="compositionally biased region" description="Polar residues" evidence="1">
    <location>
        <begin position="325"/>
        <end position="335"/>
    </location>
</feature>
<organism evidence="3 4">
    <name type="scientific">Chytriomyces confervae</name>
    <dbReference type="NCBI Taxonomy" id="246404"/>
    <lineage>
        <taxon>Eukaryota</taxon>
        <taxon>Fungi</taxon>
        <taxon>Fungi incertae sedis</taxon>
        <taxon>Chytridiomycota</taxon>
        <taxon>Chytridiomycota incertae sedis</taxon>
        <taxon>Chytridiomycetes</taxon>
        <taxon>Chytridiales</taxon>
        <taxon>Chytriomycetaceae</taxon>
        <taxon>Chytriomyces</taxon>
    </lineage>
</organism>
<feature type="region of interest" description="Disordered" evidence="1">
    <location>
        <begin position="322"/>
        <end position="361"/>
    </location>
</feature>
<dbReference type="PANTHER" id="PTHR23011">
    <property type="entry name" value="CYCLIC NUCLEOTIDE-BINDING DOMAIN CONTAINING PROTEIN"/>
    <property type="match status" value="1"/>
</dbReference>
<keyword evidence="4" id="KW-1185">Reference proteome</keyword>
<dbReference type="AlphaFoldDB" id="A0A507FME8"/>
<dbReference type="EMBL" id="QEAP01000045">
    <property type="protein sequence ID" value="TPX76486.1"/>
    <property type="molecule type" value="Genomic_DNA"/>
</dbReference>
<dbReference type="Gene3D" id="2.60.120.10">
    <property type="entry name" value="Jelly Rolls"/>
    <property type="match status" value="2"/>
</dbReference>
<dbReference type="InterPro" id="IPR018490">
    <property type="entry name" value="cNMP-bd_dom_sf"/>
</dbReference>
<dbReference type="PROSITE" id="PS50042">
    <property type="entry name" value="CNMP_BINDING_3"/>
    <property type="match status" value="2"/>
</dbReference>
<reference evidence="3 4" key="1">
    <citation type="journal article" date="2019" name="Sci. Rep.">
        <title>Comparative genomics of chytrid fungi reveal insights into the obligate biotrophic and pathogenic lifestyle of Synchytrium endobioticum.</title>
        <authorList>
            <person name="van de Vossenberg B.T.L.H."/>
            <person name="Warris S."/>
            <person name="Nguyen H.D.T."/>
            <person name="van Gent-Pelzer M.P.E."/>
            <person name="Joly D.L."/>
            <person name="van de Geest H.C."/>
            <person name="Bonants P.J.M."/>
            <person name="Smith D.S."/>
            <person name="Levesque C.A."/>
            <person name="van der Lee T.A.J."/>
        </authorList>
    </citation>
    <scope>NUCLEOTIDE SEQUENCE [LARGE SCALE GENOMIC DNA]</scope>
    <source>
        <strain evidence="3 4">CBS 675.73</strain>
    </source>
</reference>
<feature type="domain" description="Cyclic nucleotide-binding" evidence="2">
    <location>
        <begin position="614"/>
        <end position="785"/>
    </location>
</feature>
<evidence type="ECO:0000313" key="3">
    <source>
        <dbReference type="EMBL" id="TPX76486.1"/>
    </source>
</evidence>
<protein>
    <recommendedName>
        <fullName evidence="2">Cyclic nucleotide-binding domain-containing protein</fullName>
    </recommendedName>
</protein>
<dbReference type="SMART" id="SM00100">
    <property type="entry name" value="cNMP"/>
    <property type="match status" value="2"/>
</dbReference>
<dbReference type="SUPFAM" id="SSF51206">
    <property type="entry name" value="cAMP-binding domain-like"/>
    <property type="match status" value="2"/>
</dbReference>
<evidence type="ECO:0000259" key="2">
    <source>
        <dbReference type="PROSITE" id="PS50042"/>
    </source>
</evidence>
<feature type="domain" description="Cyclic nucleotide-binding" evidence="2">
    <location>
        <begin position="491"/>
        <end position="594"/>
    </location>
</feature>
<evidence type="ECO:0000256" key="1">
    <source>
        <dbReference type="SAM" id="MobiDB-lite"/>
    </source>
</evidence>